<keyword evidence="3" id="KW-1185">Reference proteome</keyword>
<dbReference type="Proteomes" id="UP000249341">
    <property type="component" value="Unassembled WGS sequence"/>
</dbReference>
<comment type="caution">
    <text evidence="2">The sequence shown here is derived from an EMBL/GenBank/DDBJ whole genome shotgun (WGS) entry which is preliminary data.</text>
</comment>
<organism evidence="2 3">
    <name type="scientific">Actinoplanes lutulentus</name>
    <dbReference type="NCBI Taxonomy" id="1287878"/>
    <lineage>
        <taxon>Bacteria</taxon>
        <taxon>Bacillati</taxon>
        <taxon>Actinomycetota</taxon>
        <taxon>Actinomycetes</taxon>
        <taxon>Micromonosporales</taxon>
        <taxon>Micromonosporaceae</taxon>
        <taxon>Actinoplanes</taxon>
    </lineage>
</organism>
<feature type="region of interest" description="Disordered" evidence="1">
    <location>
        <begin position="1"/>
        <end position="23"/>
    </location>
</feature>
<sequence>MLALVAGCGAEEQPSPEPSIDSSFRVGDVKTFALPLDAYRLDGRQQQEFTEARLRLVKQCMEKLGYAYPLPPSIPGFLGPNEKRFGLADPKRAATVGYHDPEEDERSRRLAVEQTMTEEQEVTLNGPDGGAGCNEEVARRLGGWGLSDLVESLSHKAYAQGMADSRVSKATEGWRECLKAAGHDYPDPLEIAGDPRFTTEAATGLEIEVATIDVTCKTNVNYVNTRAAVETAYQQREVEANRAALDEVRTQNEKILAEVAKVNS</sequence>
<name>A0A327ZG35_9ACTN</name>
<dbReference type="AlphaFoldDB" id="A0A327ZG35"/>
<dbReference type="EMBL" id="QLMJ01000003">
    <property type="protein sequence ID" value="RAK40285.1"/>
    <property type="molecule type" value="Genomic_DNA"/>
</dbReference>
<accession>A0A327ZG35</accession>
<evidence type="ECO:0000256" key="1">
    <source>
        <dbReference type="SAM" id="MobiDB-lite"/>
    </source>
</evidence>
<gene>
    <name evidence="2" type="ORF">B0I29_103317</name>
</gene>
<evidence type="ECO:0000313" key="2">
    <source>
        <dbReference type="EMBL" id="RAK40285.1"/>
    </source>
</evidence>
<evidence type="ECO:0000313" key="3">
    <source>
        <dbReference type="Proteomes" id="UP000249341"/>
    </source>
</evidence>
<reference evidence="2 3" key="1">
    <citation type="submission" date="2018-06" db="EMBL/GenBank/DDBJ databases">
        <title>Genomic Encyclopedia of Type Strains, Phase III (KMG-III): the genomes of soil and plant-associated and newly described type strains.</title>
        <authorList>
            <person name="Whitman W."/>
        </authorList>
    </citation>
    <scope>NUCLEOTIDE SEQUENCE [LARGE SCALE GENOMIC DNA]</scope>
    <source>
        <strain evidence="2 3">CGMCC 4.7090</strain>
    </source>
</reference>
<proteinExistence type="predicted"/>
<protein>
    <submittedName>
        <fullName evidence="2">Uncharacterized protein</fullName>
    </submittedName>
</protein>